<dbReference type="RefSeq" id="XP_007272468.1">
    <property type="nucleotide sequence ID" value="XM_007272406.1"/>
</dbReference>
<name>R7SI76_FOMME</name>
<dbReference type="EMBL" id="JH719364">
    <property type="protein sequence ID" value="EJC97269.1"/>
    <property type="molecule type" value="Genomic_DNA"/>
</dbReference>
<reference evidence="2" key="1">
    <citation type="journal article" date="2012" name="Science">
        <title>The Paleozoic origin of enzymatic lignin decomposition reconstructed from 31 fungal genomes.</title>
        <authorList>
            <person name="Floudas D."/>
            <person name="Binder M."/>
            <person name="Riley R."/>
            <person name="Barry K."/>
            <person name="Blanchette R.A."/>
            <person name="Henrissat B."/>
            <person name="Martinez A.T."/>
            <person name="Otillar R."/>
            <person name="Spatafora J.W."/>
            <person name="Yadav J.S."/>
            <person name="Aerts A."/>
            <person name="Benoit I."/>
            <person name="Boyd A."/>
            <person name="Carlson A."/>
            <person name="Copeland A."/>
            <person name="Coutinho P.M."/>
            <person name="de Vries R.P."/>
            <person name="Ferreira P."/>
            <person name="Findley K."/>
            <person name="Foster B."/>
            <person name="Gaskell J."/>
            <person name="Glotzer D."/>
            <person name="Gorecki P."/>
            <person name="Heitman J."/>
            <person name="Hesse C."/>
            <person name="Hori C."/>
            <person name="Igarashi K."/>
            <person name="Jurgens J.A."/>
            <person name="Kallen N."/>
            <person name="Kersten P."/>
            <person name="Kohler A."/>
            <person name="Kuees U."/>
            <person name="Kumar T.K.A."/>
            <person name="Kuo A."/>
            <person name="LaButti K."/>
            <person name="Larrondo L.F."/>
            <person name="Lindquist E."/>
            <person name="Ling A."/>
            <person name="Lombard V."/>
            <person name="Lucas S."/>
            <person name="Lundell T."/>
            <person name="Martin R."/>
            <person name="McLaughlin D.J."/>
            <person name="Morgenstern I."/>
            <person name="Morin E."/>
            <person name="Murat C."/>
            <person name="Nagy L.G."/>
            <person name="Nolan M."/>
            <person name="Ohm R.A."/>
            <person name="Patyshakuliyeva A."/>
            <person name="Rokas A."/>
            <person name="Ruiz-Duenas F.J."/>
            <person name="Sabat G."/>
            <person name="Salamov A."/>
            <person name="Samejima M."/>
            <person name="Schmutz J."/>
            <person name="Slot J.C."/>
            <person name="St John F."/>
            <person name="Stenlid J."/>
            <person name="Sun H."/>
            <person name="Sun S."/>
            <person name="Syed K."/>
            <person name="Tsang A."/>
            <person name="Wiebenga A."/>
            <person name="Young D."/>
            <person name="Pisabarro A."/>
            <person name="Eastwood D.C."/>
            <person name="Martin F."/>
            <person name="Cullen D."/>
            <person name="Grigoriev I.V."/>
            <person name="Hibbett D.S."/>
        </authorList>
    </citation>
    <scope>NUCLEOTIDE SEQUENCE [LARGE SCALE GENOMIC DNA]</scope>
    <source>
        <strain evidence="2">MF3/22</strain>
    </source>
</reference>
<protein>
    <submittedName>
        <fullName evidence="1">Uncharacterized protein</fullName>
    </submittedName>
</protein>
<organism evidence="1 2">
    <name type="scientific">Fomitiporia mediterranea (strain MF3/22)</name>
    <name type="common">Grapevine white-rot fungus</name>
    <dbReference type="NCBI Taxonomy" id="694068"/>
    <lineage>
        <taxon>Eukaryota</taxon>
        <taxon>Fungi</taxon>
        <taxon>Dikarya</taxon>
        <taxon>Basidiomycota</taxon>
        <taxon>Agaricomycotina</taxon>
        <taxon>Agaricomycetes</taxon>
        <taxon>Hymenochaetales</taxon>
        <taxon>Hymenochaetaceae</taxon>
        <taxon>Fomitiporia</taxon>
    </lineage>
</organism>
<evidence type="ECO:0000313" key="1">
    <source>
        <dbReference type="EMBL" id="EJC97269.1"/>
    </source>
</evidence>
<keyword evidence="2" id="KW-1185">Reference proteome</keyword>
<dbReference type="GeneID" id="18676107"/>
<accession>R7SI76</accession>
<dbReference type="Proteomes" id="UP000053630">
    <property type="component" value="Unassembled WGS sequence"/>
</dbReference>
<sequence>MICEFGKVREQQDSKVAIPTPGLFDSLLPCVWSMLMLETGPISEVTFLYNIHCSTPELMIGDNTYHRDKVDSTSSTPIITPRAQSVDVQFCGGSLTIVPPGMIEDITPPNELMGVRDERARARARTNPMKIFRILTEEGRGLPALYLFPHHTVS</sequence>
<evidence type="ECO:0000313" key="2">
    <source>
        <dbReference type="Proteomes" id="UP000053630"/>
    </source>
</evidence>
<proteinExistence type="predicted"/>
<gene>
    <name evidence="1" type="ORF">FOMMEDRAFT_164214</name>
</gene>
<dbReference type="AlphaFoldDB" id="R7SI76"/>
<dbReference type="KEGG" id="fme:FOMMEDRAFT_164214"/>